<proteinExistence type="predicted"/>
<keyword evidence="2" id="KW-1185">Reference proteome</keyword>
<evidence type="ECO:0000313" key="2">
    <source>
        <dbReference type="Proteomes" id="UP000266861"/>
    </source>
</evidence>
<dbReference type="AlphaFoldDB" id="A0A397H961"/>
<dbReference type="Proteomes" id="UP000266861">
    <property type="component" value="Unassembled WGS sequence"/>
</dbReference>
<name>A0A397H961_9GLOM</name>
<protein>
    <submittedName>
        <fullName evidence="1">Uncharacterized protein</fullName>
    </submittedName>
</protein>
<organism evidence="1 2">
    <name type="scientific">Diversispora epigaea</name>
    <dbReference type="NCBI Taxonomy" id="1348612"/>
    <lineage>
        <taxon>Eukaryota</taxon>
        <taxon>Fungi</taxon>
        <taxon>Fungi incertae sedis</taxon>
        <taxon>Mucoromycota</taxon>
        <taxon>Glomeromycotina</taxon>
        <taxon>Glomeromycetes</taxon>
        <taxon>Diversisporales</taxon>
        <taxon>Diversisporaceae</taxon>
        <taxon>Diversispora</taxon>
    </lineage>
</organism>
<reference evidence="1 2" key="1">
    <citation type="submission" date="2018-08" db="EMBL/GenBank/DDBJ databases">
        <title>Genome and evolution of the arbuscular mycorrhizal fungus Diversispora epigaea (formerly Glomus versiforme) and its bacterial endosymbionts.</title>
        <authorList>
            <person name="Sun X."/>
            <person name="Fei Z."/>
            <person name="Harrison M."/>
        </authorList>
    </citation>
    <scope>NUCLEOTIDE SEQUENCE [LARGE SCALE GENOMIC DNA]</scope>
    <source>
        <strain evidence="1 2">IT104</strain>
    </source>
</reference>
<dbReference type="EMBL" id="PQFF01000338">
    <property type="protein sequence ID" value="RHZ58186.1"/>
    <property type="molecule type" value="Genomic_DNA"/>
</dbReference>
<gene>
    <name evidence="1" type="ORF">Glove_375g63</name>
</gene>
<accession>A0A397H961</accession>
<sequence>MSWPFAILTIGKSSTGKKGESRYIRCDDLIVCEYHPDEPKWKWTFVRYMYASDPRAPYYENIKFNLCVAPESIQNRIIPFFTHGCHRNLHNTKISSCPSNYSGEYFTLQIELRQKKRIKNELTDNVKRLTK</sequence>
<comment type="caution">
    <text evidence="1">The sequence shown here is derived from an EMBL/GenBank/DDBJ whole genome shotgun (WGS) entry which is preliminary data.</text>
</comment>
<evidence type="ECO:0000313" key="1">
    <source>
        <dbReference type="EMBL" id="RHZ58186.1"/>
    </source>
</evidence>